<dbReference type="PIRSF" id="PIRSF029775">
    <property type="entry name" value="Isochor_pyr_lyas"/>
    <property type="match status" value="1"/>
</dbReference>
<dbReference type="InterPro" id="IPR036263">
    <property type="entry name" value="Chorismate_II_sf"/>
</dbReference>
<feature type="binding site" evidence="3">
    <location>
        <position position="14"/>
    </location>
    <ligand>
        <name>substrate</name>
    </ligand>
</feature>
<keyword evidence="5" id="KW-0456">Lyase</keyword>
<sequence length="103" mass="11829">MKAPNEVTGLNDVREAIDHLDQRIIECMGMRMLYVKSAAQFKPSLQSIPAPERVARMLPQRREWACQAGLDADYIEKLFAGIIDWYIAQQMDYWSIQQQGTAP</sequence>
<keyword evidence="5" id="KW-0670">Pyruvate</keyword>
<protein>
    <recommendedName>
        <fullName evidence="1">chorismate mutase</fullName>
        <ecNumber evidence="1">5.4.99.5</ecNumber>
    </recommendedName>
</protein>
<evidence type="ECO:0000256" key="2">
    <source>
        <dbReference type="ARBA" id="ARBA00023235"/>
    </source>
</evidence>
<keyword evidence="2" id="KW-0413">Isomerase</keyword>
<dbReference type="InterPro" id="IPR002701">
    <property type="entry name" value="CM_II_prokaryot"/>
</dbReference>
<dbReference type="InterPro" id="IPR008241">
    <property type="entry name" value="Isochorismate_pyruvate-lyase"/>
</dbReference>
<dbReference type="NCBIfam" id="TIGR01803">
    <property type="entry name" value="CM-like"/>
    <property type="match status" value="1"/>
</dbReference>
<evidence type="ECO:0000256" key="3">
    <source>
        <dbReference type="PIRSR" id="PIRSR029775-1"/>
    </source>
</evidence>
<feature type="domain" description="Chorismate mutase" evidence="4">
    <location>
        <begin position="4"/>
        <end position="94"/>
    </location>
</feature>
<dbReference type="AlphaFoldDB" id="G8AA85"/>
<reference evidence="5" key="1">
    <citation type="journal article" date="2011" name="Chem. Biol.">
        <title>Promysalin, a Salicylate-Containing Pseudomonas putida Antibiotic, Promotes Surface Colonization and Selectively Targets Other Pseudomonas.</title>
        <authorList>
            <person name="Li W."/>
            <person name="Estrada-de los Santos P."/>
            <person name="Matthijs S."/>
            <person name="Xie G.-L."/>
            <person name="Busson R."/>
            <person name="Cornelis P."/>
            <person name="Rozenski J."/>
            <person name="De Mot R."/>
        </authorList>
    </citation>
    <scope>NUCLEOTIDE SEQUENCE</scope>
    <source>
        <strain evidence="5">RW10S1</strain>
    </source>
</reference>
<name>G8AA85_PSEPU</name>
<evidence type="ECO:0000313" key="5">
    <source>
        <dbReference type="EMBL" id="ADQ74615.1"/>
    </source>
</evidence>
<dbReference type="SMART" id="SM00830">
    <property type="entry name" value="CM_2"/>
    <property type="match status" value="1"/>
</dbReference>
<dbReference type="Gene3D" id="1.20.59.10">
    <property type="entry name" value="Chorismate mutase"/>
    <property type="match status" value="1"/>
</dbReference>
<dbReference type="PANTHER" id="PTHR38041:SF1">
    <property type="entry name" value="CHORISMATE MUTASE"/>
    <property type="match status" value="1"/>
</dbReference>
<accession>G8AA85</accession>
<feature type="binding site" evidence="3">
    <location>
        <position position="31"/>
    </location>
    <ligand>
        <name>substrate</name>
    </ligand>
</feature>
<dbReference type="Pfam" id="PF01817">
    <property type="entry name" value="CM_2"/>
    <property type="match status" value="1"/>
</dbReference>
<proteinExistence type="predicted"/>
<evidence type="ECO:0000259" key="4">
    <source>
        <dbReference type="PROSITE" id="PS51168"/>
    </source>
</evidence>
<dbReference type="InterPro" id="IPR036979">
    <property type="entry name" value="CM_dom_sf"/>
</dbReference>
<dbReference type="GO" id="GO:0016835">
    <property type="term" value="F:carbon-oxygen lyase activity"/>
    <property type="evidence" value="ECO:0007669"/>
    <property type="project" value="InterPro"/>
</dbReference>
<dbReference type="SUPFAM" id="SSF48600">
    <property type="entry name" value="Chorismate mutase II"/>
    <property type="match status" value="1"/>
</dbReference>
<dbReference type="GO" id="GO:0004106">
    <property type="term" value="F:chorismate mutase activity"/>
    <property type="evidence" value="ECO:0007669"/>
    <property type="project" value="UniProtKB-EC"/>
</dbReference>
<dbReference type="GO" id="GO:0046417">
    <property type="term" value="P:chorismate metabolic process"/>
    <property type="evidence" value="ECO:0007669"/>
    <property type="project" value="InterPro"/>
</dbReference>
<feature type="binding site" evidence="3">
    <location>
        <position position="42"/>
    </location>
    <ligand>
        <name>substrate</name>
    </ligand>
</feature>
<dbReference type="EMBL" id="GU211010">
    <property type="protein sequence ID" value="ADQ74615.1"/>
    <property type="molecule type" value="Genomic_DNA"/>
</dbReference>
<dbReference type="PROSITE" id="PS51168">
    <property type="entry name" value="CHORISMATE_MUT_2"/>
    <property type="match status" value="1"/>
</dbReference>
<dbReference type="InterPro" id="IPR051331">
    <property type="entry name" value="Chorismate_mutase-related"/>
</dbReference>
<gene>
    <name evidence="5" type="primary">ppgG</name>
</gene>
<dbReference type="NCBIfam" id="NF005475">
    <property type="entry name" value="PRK07075.1"/>
    <property type="match status" value="1"/>
</dbReference>
<organism evidence="5">
    <name type="scientific">Pseudomonas putida</name>
    <name type="common">Arthrobacter siderocapsulatus</name>
    <dbReference type="NCBI Taxonomy" id="303"/>
    <lineage>
        <taxon>Bacteria</taxon>
        <taxon>Pseudomonadati</taxon>
        <taxon>Pseudomonadota</taxon>
        <taxon>Gammaproteobacteria</taxon>
        <taxon>Pseudomonadales</taxon>
        <taxon>Pseudomonadaceae</taxon>
        <taxon>Pseudomonas</taxon>
    </lineage>
</organism>
<dbReference type="EC" id="5.4.99.5" evidence="1"/>
<dbReference type="GO" id="GO:0009697">
    <property type="term" value="P:salicylic acid biosynthetic process"/>
    <property type="evidence" value="ECO:0007669"/>
    <property type="project" value="InterPro"/>
</dbReference>
<evidence type="ECO:0000256" key="1">
    <source>
        <dbReference type="ARBA" id="ARBA00012404"/>
    </source>
</evidence>
<feature type="binding site" evidence="3">
    <location>
        <position position="90"/>
    </location>
    <ligand>
        <name>substrate</name>
    </ligand>
</feature>
<dbReference type="PANTHER" id="PTHR38041">
    <property type="entry name" value="CHORISMATE MUTASE"/>
    <property type="match status" value="1"/>
</dbReference>